<dbReference type="AlphaFoldDB" id="A0A5C5X4Q2"/>
<dbReference type="InterPro" id="IPR000683">
    <property type="entry name" value="Gfo/Idh/MocA-like_OxRdtase_N"/>
</dbReference>
<dbReference type="NCBIfam" id="TIGR01409">
    <property type="entry name" value="TAT_signal_seq"/>
    <property type="match status" value="1"/>
</dbReference>
<dbReference type="EC" id="1.-.-.-" evidence="3"/>
<dbReference type="Gene3D" id="3.40.50.720">
    <property type="entry name" value="NAD(P)-binding Rossmann-like Domain"/>
    <property type="match status" value="1"/>
</dbReference>
<dbReference type="OrthoDB" id="255433at2"/>
<dbReference type="Gene3D" id="3.30.360.10">
    <property type="entry name" value="Dihydrodipicolinate Reductase, domain 2"/>
    <property type="match status" value="1"/>
</dbReference>
<accession>A0A5C5X4Q2</accession>
<gene>
    <name evidence="3" type="primary">ydgJ_1</name>
    <name evidence="3" type="ORF">KOR42_06610</name>
</gene>
<dbReference type="Pfam" id="PF10518">
    <property type="entry name" value="TAT_signal"/>
    <property type="match status" value="1"/>
</dbReference>
<keyword evidence="4" id="KW-1185">Reference proteome</keyword>
<dbReference type="Pfam" id="PF01408">
    <property type="entry name" value="GFO_IDH_MocA"/>
    <property type="match status" value="1"/>
</dbReference>
<feature type="domain" description="Gfo/Idh/MocA-like oxidoreductase N-terminal" evidence="1">
    <location>
        <begin position="43"/>
        <end position="161"/>
    </location>
</feature>
<dbReference type="InterPro" id="IPR036291">
    <property type="entry name" value="NAD(P)-bd_dom_sf"/>
</dbReference>
<evidence type="ECO:0000259" key="1">
    <source>
        <dbReference type="Pfam" id="PF01408"/>
    </source>
</evidence>
<dbReference type="PANTHER" id="PTHR43818:SF10">
    <property type="entry name" value="NADH-DEPENDENT DEHYDROGENASE-RELATED"/>
    <property type="match status" value="1"/>
</dbReference>
<evidence type="ECO:0000313" key="4">
    <source>
        <dbReference type="Proteomes" id="UP000317243"/>
    </source>
</evidence>
<dbReference type="EMBL" id="SIHI01000001">
    <property type="protein sequence ID" value="TWT57301.1"/>
    <property type="molecule type" value="Genomic_DNA"/>
</dbReference>
<dbReference type="PROSITE" id="PS51318">
    <property type="entry name" value="TAT"/>
    <property type="match status" value="1"/>
</dbReference>
<dbReference type="RefSeq" id="WP_146507150.1">
    <property type="nucleotide sequence ID" value="NZ_SIHI01000001.1"/>
</dbReference>
<name>A0A5C5X4Q2_9PLAN</name>
<evidence type="ECO:0000313" key="3">
    <source>
        <dbReference type="EMBL" id="TWT57301.1"/>
    </source>
</evidence>
<dbReference type="InterPro" id="IPR043906">
    <property type="entry name" value="Gfo/Idh/MocA_OxRdtase_bact_C"/>
</dbReference>
<dbReference type="InterPro" id="IPR006311">
    <property type="entry name" value="TAT_signal"/>
</dbReference>
<reference evidence="3 4" key="1">
    <citation type="submission" date="2019-02" db="EMBL/GenBank/DDBJ databases">
        <title>Deep-cultivation of Planctomycetes and their phenomic and genomic characterization uncovers novel biology.</title>
        <authorList>
            <person name="Wiegand S."/>
            <person name="Jogler M."/>
            <person name="Boedeker C."/>
            <person name="Pinto D."/>
            <person name="Vollmers J."/>
            <person name="Rivas-Marin E."/>
            <person name="Kohn T."/>
            <person name="Peeters S.H."/>
            <person name="Heuer A."/>
            <person name="Rast P."/>
            <person name="Oberbeckmann S."/>
            <person name="Bunk B."/>
            <person name="Jeske O."/>
            <person name="Meyerdierks A."/>
            <person name="Storesund J.E."/>
            <person name="Kallscheuer N."/>
            <person name="Luecker S."/>
            <person name="Lage O.M."/>
            <person name="Pohl T."/>
            <person name="Merkel B.J."/>
            <person name="Hornburger P."/>
            <person name="Mueller R.-W."/>
            <person name="Bruemmer F."/>
            <person name="Labrenz M."/>
            <person name="Spormann A.M."/>
            <person name="Op Den Camp H."/>
            <person name="Overmann J."/>
            <person name="Amann R."/>
            <person name="Jetten M.S.M."/>
            <person name="Mascher T."/>
            <person name="Medema M.H."/>
            <person name="Devos D.P."/>
            <person name="Kaster A.-K."/>
            <person name="Ovreas L."/>
            <person name="Rohde M."/>
            <person name="Galperin M.Y."/>
            <person name="Jogler C."/>
        </authorList>
    </citation>
    <scope>NUCLEOTIDE SEQUENCE [LARGE SCALE GENOMIC DNA]</scope>
    <source>
        <strain evidence="3 4">KOR42</strain>
    </source>
</reference>
<dbReference type="SUPFAM" id="SSF51735">
    <property type="entry name" value="NAD(P)-binding Rossmann-fold domains"/>
    <property type="match status" value="1"/>
</dbReference>
<dbReference type="Proteomes" id="UP000317243">
    <property type="component" value="Unassembled WGS sequence"/>
</dbReference>
<proteinExistence type="predicted"/>
<evidence type="ECO:0000259" key="2">
    <source>
        <dbReference type="Pfam" id="PF19051"/>
    </source>
</evidence>
<comment type="caution">
    <text evidence="3">The sequence shown here is derived from an EMBL/GenBank/DDBJ whole genome shotgun (WGS) entry which is preliminary data.</text>
</comment>
<keyword evidence="3" id="KW-0560">Oxidoreductase</keyword>
<dbReference type="GO" id="GO:0016491">
    <property type="term" value="F:oxidoreductase activity"/>
    <property type="evidence" value="ECO:0007669"/>
    <property type="project" value="UniProtKB-KW"/>
</dbReference>
<dbReference type="GO" id="GO:0000166">
    <property type="term" value="F:nucleotide binding"/>
    <property type="evidence" value="ECO:0007669"/>
    <property type="project" value="InterPro"/>
</dbReference>
<sequence>MPRPSNRRDFLKTSAAIGAAVYVGHPTLNAQDEERSANTRVAYACVGVGGKGASDSADASKHGDIVAICDVDDRTLTKAGVRPGFKEAEKFNDFREMLDKMGDKIDAVTISTPDHTHAPAAAMAMKMGKACFCQKPLTHTVWEARRLQEIAEETGVATMMGNQGTSYDGLRRAAALLKAGKIGRVKEAHIFTNRPIWPQGGPRPEPQQAPPHVHWDLWLSAAPERPYADGYHPFAWRGWWDFGTGALGDMACHTFNMPFAGLNLANPKTIQAVCTGHNMDSYPQSSKIDFEFDHPSGEGMMPVYWYDGGNQADESLLKGQKFQHKSGSIIVGEDLTLYSFGDYGENWILIDADGNTVDPPEVEFEKSPGHFTEFHETIIGERDHAMSNFQKYAGALTETILLGNLAVWAAASGESKKIEWDAENLTATNAPEVMNVVKKEYRGDYGSYLDA</sequence>
<dbReference type="InterPro" id="IPR019546">
    <property type="entry name" value="TAT_signal_bac_arc"/>
</dbReference>
<dbReference type="InterPro" id="IPR050463">
    <property type="entry name" value="Gfo/Idh/MocA_oxidrdct_glycsds"/>
</dbReference>
<organism evidence="3 4">
    <name type="scientific">Thalassoglobus neptunius</name>
    <dbReference type="NCBI Taxonomy" id="1938619"/>
    <lineage>
        <taxon>Bacteria</taxon>
        <taxon>Pseudomonadati</taxon>
        <taxon>Planctomycetota</taxon>
        <taxon>Planctomycetia</taxon>
        <taxon>Planctomycetales</taxon>
        <taxon>Planctomycetaceae</taxon>
        <taxon>Thalassoglobus</taxon>
    </lineage>
</organism>
<dbReference type="PANTHER" id="PTHR43818">
    <property type="entry name" value="BCDNA.GH03377"/>
    <property type="match status" value="1"/>
</dbReference>
<feature type="domain" description="Gfo/Idh/MocA-like oxidoreductase bacterial type C-terminal" evidence="2">
    <location>
        <begin position="200"/>
        <end position="256"/>
    </location>
</feature>
<dbReference type="SUPFAM" id="SSF55347">
    <property type="entry name" value="Glyceraldehyde-3-phosphate dehydrogenase-like, C-terminal domain"/>
    <property type="match status" value="1"/>
</dbReference>
<dbReference type="Pfam" id="PF19051">
    <property type="entry name" value="GFO_IDH_MocA_C2"/>
    <property type="match status" value="1"/>
</dbReference>
<protein>
    <submittedName>
        <fullName evidence="3">Putative oxidoreductase YdgJ</fullName>
        <ecNumber evidence="3">1.-.-.-</ecNumber>
    </submittedName>
</protein>